<dbReference type="PANTHER" id="PTHR13030">
    <property type="entry name" value="NUDIX HYDROLASE"/>
    <property type="match status" value="1"/>
</dbReference>
<dbReference type="Pfam" id="PF25969">
    <property type="entry name" value="NUDT9_N"/>
    <property type="match status" value="1"/>
</dbReference>
<dbReference type="GO" id="GO:0005739">
    <property type="term" value="C:mitochondrion"/>
    <property type="evidence" value="ECO:0007669"/>
    <property type="project" value="TreeGrafter"/>
</dbReference>
<sequence length="415" mass="47173">MNSSGLTKDLRICDDYLQFQNHLKDLRKLDDLIINTLNTTVLTATFRSQGSDAAKQCQQLGDQIASRTNYRSELISSCLSHTNDLMAQNETNDNRRKALIFQRRQLQNERNVEEIVRTNTEKILRSIVTTSVHTRAHQSPYVGTKDVQRTAVPDSKVSWKVNWLDYKATEYTASKVLKNPSWADDPDAKKIKGFNEFDGKIDRRSFMGEYEVDDKTNRPRNPAGRTGLSGRGLLGHWGPNHAADPVVTRWAKDQPNSKGKVLEIVLINRKDNNHLALPGGMIDEGENAFVAAKREFLEEAMNSNDDAVVEQIDKLFENADSIYKDYVDDPRNTDNAWMESEAIDAHDETGELTKDLRLEAGDDAAKVKWVQLDRVHNLYASHESMVRIAVKKHGAYEYWHDNQHSSETTVDANNK</sequence>
<dbReference type="EMBL" id="CAJOBB010002055">
    <property type="protein sequence ID" value="CAF3933545.1"/>
    <property type="molecule type" value="Genomic_DNA"/>
</dbReference>
<protein>
    <recommendedName>
        <fullName evidence="2">Nudix hydrolase domain-containing protein</fullName>
    </recommendedName>
</protein>
<reference evidence="3" key="1">
    <citation type="submission" date="2021-02" db="EMBL/GenBank/DDBJ databases">
        <authorList>
            <person name="Nowell W R."/>
        </authorList>
    </citation>
    <scope>NUCLEOTIDE SEQUENCE</scope>
</reference>
<evidence type="ECO:0000256" key="1">
    <source>
        <dbReference type="SAM" id="MobiDB-lite"/>
    </source>
</evidence>
<dbReference type="PROSITE" id="PS51462">
    <property type="entry name" value="NUDIX"/>
    <property type="match status" value="1"/>
</dbReference>
<name>A0A813RID0_9BILA</name>
<dbReference type="Proteomes" id="UP000663860">
    <property type="component" value="Unassembled WGS sequence"/>
</dbReference>
<evidence type="ECO:0000313" key="5">
    <source>
        <dbReference type="Proteomes" id="UP000663860"/>
    </source>
</evidence>
<dbReference type="CDD" id="cd03670">
    <property type="entry name" value="NUDIX_ADPRase_Nudt9"/>
    <property type="match status" value="1"/>
</dbReference>
<dbReference type="GO" id="GO:0047631">
    <property type="term" value="F:ADP-ribose diphosphatase activity"/>
    <property type="evidence" value="ECO:0007669"/>
    <property type="project" value="InterPro"/>
</dbReference>
<dbReference type="InterPro" id="IPR000086">
    <property type="entry name" value="NUDIX_hydrolase_dom"/>
</dbReference>
<feature type="region of interest" description="Disordered" evidence="1">
    <location>
        <begin position="213"/>
        <end position="235"/>
    </location>
</feature>
<dbReference type="Proteomes" id="UP000663868">
    <property type="component" value="Unassembled WGS sequence"/>
</dbReference>
<gene>
    <name evidence="3" type="ORF">IZO911_LOCUS5925</name>
    <name evidence="4" type="ORF">KXQ929_LOCUS24608</name>
</gene>
<evidence type="ECO:0000259" key="2">
    <source>
        <dbReference type="PROSITE" id="PS51462"/>
    </source>
</evidence>
<accession>A0A813RID0</accession>
<dbReference type="InterPro" id="IPR015797">
    <property type="entry name" value="NUDIX_hydrolase-like_dom_sf"/>
</dbReference>
<evidence type="ECO:0000313" key="3">
    <source>
        <dbReference type="EMBL" id="CAF0782473.1"/>
    </source>
</evidence>
<dbReference type="Gene3D" id="3.90.79.10">
    <property type="entry name" value="Nucleoside Triphosphate Pyrophosphohydrolase"/>
    <property type="match status" value="1"/>
</dbReference>
<dbReference type="PANTHER" id="PTHR13030:SF8">
    <property type="entry name" value="ADP-RIBOSE PYROPHOSPHATASE, MITOCHONDRIAL"/>
    <property type="match status" value="1"/>
</dbReference>
<organism evidence="3 5">
    <name type="scientific">Adineta steineri</name>
    <dbReference type="NCBI Taxonomy" id="433720"/>
    <lineage>
        <taxon>Eukaryota</taxon>
        <taxon>Metazoa</taxon>
        <taxon>Spiralia</taxon>
        <taxon>Gnathifera</taxon>
        <taxon>Rotifera</taxon>
        <taxon>Eurotatoria</taxon>
        <taxon>Bdelloidea</taxon>
        <taxon>Adinetida</taxon>
        <taxon>Adinetidae</taxon>
        <taxon>Adineta</taxon>
    </lineage>
</organism>
<dbReference type="AlphaFoldDB" id="A0A813RID0"/>
<comment type="caution">
    <text evidence="3">The sequence shown here is derived from an EMBL/GenBank/DDBJ whole genome shotgun (WGS) entry which is preliminary data.</text>
</comment>
<dbReference type="SUPFAM" id="SSF55811">
    <property type="entry name" value="Nudix"/>
    <property type="match status" value="1"/>
</dbReference>
<feature type="domain" description="Nudix hydrolase" evidence="2">
    <location>
        <begin position="236"/>
        <end position="392"/>
    </location>
</feature>
<dbReference type="InterPro" id="IPR039989">
    <property type="entry name" value="NUDT9"/>
</dbReference>
<proteinExistence type="predicted"/>
<dbReference type="Pfam" id="PF00293">
    <property type="entry name" value="NUDIX"/>
    <property type="match status" value="1"/>
</dbReference>
<evidence type="ECO:0000313" key="4">
    <source>
        <dbReference type="EMBL" id="CAF3933545.1"/>
    </source>
</evidence>
<dbReference type="EMBL" id="CAJNOE010000036">
    <property type="protein sequence ID" value="CAF0782473.1"/>
    <property type="molecule type" value="Genomic_DNA"/>
</dbReference>